<dbReference type="InterPro" id="IPR033659">
    <property type="entry name" value="Ferrochelatase_N"/>
</dbReference>
<evidence type="ECO:0000256" key="1">
    <source>
        <dbReference type="ARBA" id="ARBA00007718"/>
    </source>
</evidence>
<keyword evidence="10" id="KW-1185">Reference proteome</keyword>
<keyword evidence="7 8" id="KW-0963">Cytoplasm</keyword>
<dbReference type="InterPro" id="IPR019772">
    <property type="entry name" value="Ferrochelatase_AS"/>
</dbReference>
<dbReference type="EMBL" id="AP025730">
    <property type="protein sequence ID" value="BDI05272.1"/>
    <property type="molecule type" value="Genomic_DNA"/>
</dbReference>
<keyword evidence="7" id="KW-0479">Metal-binding</keyword>
<dbReference type="PANTHER" id="PTHR11108:SF1">
    <property type="entry name" value="FERROCHELATASE, MITOCHONDRIAL"/>
    <property type="match status" value="1"/>
</dbReference>
<dbReference type="NCBIfam" id="TIGR00109">
    <property type="entry name" value="hemH"/>
    <property type="match status" value="1"/>
</dbReference>
<dbReference type="Pfam" id="PF00762">
    <property type="entry name" value="Ferrochelatase"/>
    <property type="match status" value="1"/>
</dbReference>
<organism evidence="9 10">
    <name type="scientific">Sphaerotilus microaerophilus</name>
    <dbReference type="NCBI Taxonomy" id="2914710"/>
    <lineage>
        <taxon>Bacteria</taxon>
        <taxon>Pseudomonadati</taxon>
        <taxon>Pseudomonadota</taxon>
        <taxon>Betaproteobacteria</taxon>
        <taxon>Burkholderiales</taxon>
        <taxon>Sphaerotilaceae</taxon>
        <taxon>Sphaerotilus</taxon>
    </lineage>
</organism>
<dbReference type="PANTHER" id="PTHR11108">
    <property type="entry name" value="FERROCHELATASE"/>
    <property type="match status" value="1"/>
</dbReference>
<comment type="catalytic activity">
    <reaction evidence="7 8">
        <text>heme b + 2 H(+) = protoporphyrin IX + Fe(2+)</text>
        <dbReference type="Rhea" id="RHEA:22584"/>
        <dbReference type="ChEBI" id="CHEBI:15378"/>
        <dbReference type="ChEBI" id="CHEBI:29033"/>
        <dbReference type="ChEBI" id="CHEBI:57306"/>
        <dbReference type="ChEBI" id="CHEBI:60344"/>
        <dbReference type="EC" id="4.98.1.1"/>
    </reaction>
</comment>
<gene>
    <name evidence="7 9" type="primary">hemH</name>
    <name evidence="9" type="ORF">CATMQ487_22420</name>
</gene>
<dbReference type="PROSITE" id="PS00534">
    <property type="entry name" value="FERROCHELATASE"/>
    <property type="match status" value="1"/>
</dbReference>
<evidence type="ECO:0000313" key="10">
    <source>
        <dbReference type="Proteomes" id="UP001057498"/>
    </source>
</evidence>
<dbReference type="Gene3D" id="3.40.50.1400">
    <property type="match status" value="2"/>
</dbReference>
<protein>
    <recommendedName>
        <fullName evidence="7 8">Ferrochelatase</fullName>
        <ecNumber evidence="7 8">4.98.1.1</ecNumber>
    </recommendedName>
    <alternativeName>
        <fullName evidence="7">Heme synthase</fullName>
    </alternativeName>
    <alternativeName>
        <fullName evidence="7">Protoheme ferro-lyase</fullName>
    </alternativeName>
</protein>
<dbReference type="InterPro" id="IPR001015">
    <property type="entry name" value="Ferrochelatase"/>
</dbReference>
<reference evidence="9" key="1">
    <citation type="submission" date="2022-04" db="EMBL/GenBank/DDBJ databases">
        <title>Whole genome sequence of Sphaerotilus sp. FB-5.</title>
        <authorList>
            <person name="Takeda M."/>
            <person name="Narihara S."/>
            <person name="Akimoto M."/>
            <person name="Akimoto R."/>
            <person name="Nishiyashiki S."/>
            <person name="Murakami T."/>
        </authorList>
    </citation>
    <scope>NUCLEOTIDE SEQUENCE</scope>
    <source>
        <strain evidence="9">FB-5</strain>
    </source>
</reference>
<evidence type="ECO:0000256" key="2">
    <source>
        <dbReference type="ARBA" id="ARBA00023004"/>
    </source>
</evidence>
<evidence type="ECO:0000256" key="3">
    <source>
        <dbReference type="ARBA" id="ARBA00023133"/>
    </source>
</evidence>
<keyword evidence="4 7" id="KW-0456">Lyase</keyword>
<keyword evidence="5 7" id="KW-0627">Porphyrin biosynthesis</keyword>
<sequence>MAFASPFAPEPPHRHGVPERTGVLVVNLGTPESPTAPAVRHYLAEFLADARVVEIPRLLWLPILHGIILRTRPAKSAAKYASIWLPEGSPLAVWTARQATLLQGYLGERGSSVVVRHAMRYGQPSVAHELDELKRAGCTRILVLPMYPQYSGTTTASVMDAVHAWALTQRNLPELRYVKQHHDEPAYIDALAERVQDTWQREGRGEHLLLSFHGVPQRTLELGDPYHCQCLKTARLLRERLGLAPEQMSVSFQSRFGRAKWLEPSTDATLKALAKKGVKHLQVFCPGFPADCLETLEEIALEGRQVFLAEGGQRYDHIPCLNDHPAWIRAMVAVVQRHLQGWPVTLADQPRAADLEAQRQRALAGGAKG</sequence>
<evidence type="ECO:0000256" key="6">
    <source>
        <dbReference type="ARBA" id="ARBA00024536"/>
    </source>
</evidence>
<accession>A0ABN6PMI9</accession>
<dbReference type="CDD" id="cd00419">
    <property type="entry name" value="Ferrochelatase_C"/>
    <property type="match status" value="1"/>
</dbReference>
<dbReference type="HAMAP" id="MF_00323">
    <property type="entry name" value="Ferrochelatase"/>
    <property type="match status" value="1"/>
</dbReference>
<dbReference type="CDD" id="cd03411">
    <property type="entry name" value="Ferrochelatase_N"/>
    <property type="match status" value="1"/>
</dbReference>
<dbReference type="EC" id="4.98.1.1" evidence="7 8"/>
<evidence type="ECO:0000256" key="7">
    <source>
        <dbReference type="HAMAP-Rule" id="MF_00323"/>
    </source>
</evidence>
<comment type="pathway">
    <text evidence="7 8">Porphyrin-containing compound metabolism; protoheme biosynthesis; protoheme from protoporphyrin-IX: step 1/1.</text>
</comment>
<evidence type="ECO:0000256" key="4">
    <source>
        <dbReference type="ARBA" id="ARBA00023239"/>
    </source>
</evidence>
<name>A0ABN6PMI9_9BURK</name>
<dbReference type="InterPro" id="IPR033644">
    <property type="entry name" value="Ferrochelatase_C"/>
</dbReference>
<feature type="binding site" evidence="7">
    <location>
        <position position="213"/>
    </location>
    <ligand>
        <name>Fe(2+)</name>
        <dbReference type="ChEBI" id="CHEBI:29033"/>
    </ligand>
</feature>
<dbReference type="SUPFAM" id="SSF53800">
    <property type="entry name" value="Chelatase"/>
    <property type="match status" value="1"/>
</dbReference>
<evidence type="ECO:0000256" key="5">
    <source>
        <dbReference type="ARBA" id="ARBA00023244"/>
    </source>
</evidence>
<dbReference type="Proteomes" id="UP001057498">
    <property type="component" value="Chromosome"/>
</dbReference>
<comment type="subcellular location">
    <subcellularLocation>
        <location evidence="7 8">Cytoplasm</location>
    </subcellularLocation>
</comment>
<keyword evidence="2 7" id="KW-0408">Iron</keyword>
<keyword evidence="3 7" id="KW-0350">Heme biosynthesis</keyword>
<comment type="similarity">
    <text evidence="1 7 8">Belongs to the ferrochelatase family.</text>
</comment>
<feature type="binding site" evidence="7">
    <location>
        <position position="294"/>
    </location>
    <ligand>
        <name>Fe(2+)</name>
        <dbReference type="ChEBI" id="CHEBI:29033"/>
    </ligand>
</feature>
<comment type="catalytic activity">
    <reaction evidence="6">
        <text>Fe-coproporphyrin III + 2 H(+) = coproporphyrin III + Fe(2+)</text>
        <dbReference type="Rhea" id="RHEA:49572"/>
        <dbReference type="ChEBI" id="CHEBI:15378"/>
        <dbReference type="ChEBI" id="CHEBI:29033"/>
        <dbReference type="ChEBI" id="CHEBI:68438"/>
        <dbReference type="ChEBI" id="CHEBI:131725"/>
        <dbReference type="EC" id="4.99.1.9"/>
    </reaction>
    <physiologicalReaction direction="right-to-left" evidence="6">
        <dbReference type="Rhea" id="RHEA:49574"/>
    </physiologicalReaction>
</comment>
<evidence type="ECO:0000313" key="9">
    <source>
        <dbReference type="EMBL" id="BDI05272.1"/>
    </source>
</evidence>
<proteinExistence type="inferred from homology"/>
<dbReference type="RefSeq" id="WP_251973319.1">
    <property type="nucleotide sequence ID" value="NZ_AP025730.1"/>
</dbReference>
<evidence type="ECO:0000256" key="8">
    <source>
        <dbReference type="RuleBase" id="RU000607"/>
    </source>
</evidence>
<comment type="function">
    <text evidence="7 8">Catalyzes the ferrous insertion into protoporphyrin IX.</text>
</comment>